<feature type="transmembrane region" description="Helical" evidence="6">
    <location>
        <begin position="246"/>
        <end position="267"/>
    </location>
</feature>
<accession>W2RL18</accession>
<feature type="transmembrane region" description="Helical" evidence="6">
    <location>
        <begin position="521"/>
        <end position="540"/>
    </location>
</feature>
<feature type="domain" description="Major facilitator superfamily (MFS) profile" evidence="7">
    <location>
        <begin position="56"/>
        <end position="545"/>
    </location>
</feature>
<dbReference type="InterPro" id="IPR020846">
    <property type="entry name" value="MFS_dom"/>
</dbReference>
<dbReference type="Gene3D" id="1.20.1720.10">
    <property type="entry name" value="Multidrug resistance protein D"/>
    <property type="match status" value="1"/>
</dbReference>
<dbReference type="CDD" id="cd17502">
    <property type="entry name" value="MFS_Azr1_MDR_like"/>
    <property type="match status" value="1"/>
</dbReference>
<gene>
    <name evidence="8" type="ORF">HMPREF1541_08008</name>
</gene>
<feature type="compositionally biased region" description="Basic and acidic residues" evidence="5">
    <location>
        <begin position="1"/>
        <end position="12"/>
    </location>
</feature>
<dbReference type="AlphaFoldDB" id="W2RL18"/>
<feature type="transmembrane region" description="Helical" evidence="6">
    <location>
        <begin position="279"/>
        <end position="296"/>
    </location>
</feature>
<dbReference type="InParanoid" id="W2RL18"/>
<dbReference type="VEuPathDB" id="FungiDB:HMPREF1541_08008"/>
<sequence>MTVADNLEKADADVPSQLSDAQPGMTSSNMSISSDNPDENAAPPPPWKPTLRLVLAFASLAVLTLMVALDGTSLSVALPTIAEKLQGTALEAFWAGTSFLLASTVFQPTFASLSHIFGRMPVIIVSVTLFLAGVLMAALADNFTLLLVGRTIQGVGGGAIIALTEIIVTDLVPMRFRGQWMGILGAMWALGSVSGPVVGGAFAQVDAWRWIFWLNLPFIGISYVMVVLFLRLNIVPESIVAKLRRVDWIGSFLFVASTTSFLIPLTWGGIMYSWSHWRTLIPLIVGAVGLMAFAVYEKYCAVEPMIRLSVFRNRTAILGYFGTFLHGIIVWTMLYYQPLYYLAVKEYSPVISGVALFPATFTVAPMSVLAGILITKTGSYRQIIWIGWVVSTLGMGLTILLEVDTSIPAWIFINIVPGIGFGLLFPALQFQVQAASTNEDMGFAVGLFVFFRTFGQAIGVAIGGGIFQNTMIRKLEAFPRYAAQAPELAKDAAALVQVIRATPTGTDKLDLQMAYTQSIRVVYIVLTAFCAVGLACSLVIKAYDIDIPLDTQHALVEKRVKISNAEGQEARAGVKS</sequence>
<name>W2RL18_CYPE1</name>
<dbReference type="PROSITE" id="PS50850">
    <property type="entry name" value="MFS"/>
    <property type="match status" value="1"/>
</dbReference>
<dbReference type="OrthoDB" id="2351791at2759"/>
<dbReference type="PANTHER" id="PTHR23501">
    <property type="entry name" value="MAJOR FACILITATOR SUPERFAMILY"/>
    <property type="match status" value="1"/>
</dbReference>
<dbReference type="InterPro" id="IPR036259">
    <property type="entry name" value="MFS_trans_sf"/>
</dbReference>
<feature type="transmembrane region" description="Helical" evidence="6">
    <location>
        <begin position="383"/>
        <end position="401"/>
    </location>
</feature>
<organism evidence="8 9">
    <name type="scientific">Cyphellophora europaea (strain CBS 101466)</name>
    <name type="common">Phialophora europaea</name>
    <dbReference type="NCBI Taxonomy" id="1220924"/>
    <lineage>
        <taxon>Eukaryota</taxon>
        <taxon>Fungi</taxon>
        <taxon>Dikarya</taxon>
        <taxon>Ascomycota</taxon>
        <taxon>Pezizomycotina</taxon>
        <taxon>Eurotiomycetes</taxon>
        <taxon>Chaetothyriomycetidae</taxon>
        <taxon>Chaetothyriales</taxon>
        <taxon>Cyphellophoraceae</taxon>
        <taxon>Cyphellophora</taxon>
    </lineage>
</organism>
<dbReference type="Proteomes" id="UP000030752">
    <property type="component" value="Unassembled WGS sequence"/>
</dbReference>
<keyword evidence="4 6" id="KW-0472">Membrane</keyword>
<feature type="region of interest" description="Disordered" evidence="5">
    <location>
        <begin position="1"/>
        <end position="45"/>
    </location>
</feature>
<dbReference type="GO" id="GO:0022857">
    <property type="term" value="F:transmembrane transporter activity"/>
    <property type="evidence" value="ECO:0007669"/>
    <property type="project" value="InterPro"/>
</dbReference>
<keyword evidence="3 6" id="KW-1133">Transmembrane helix</keyword>
<keyword evidence="2 6" id="KW-0812">Transmembrane</keyword>
<evidence type="ECO:0000313" key="8">
    <source>
        <dbReference type="EMBL" id="ETN37020.1"/>
    </source>
</evidence>
<dbReference type="PRINTS" id="PR01036">
    <property type="entry name" value="TCRTETB"/>
</dbReference>
<feature type="transmembrane region" description="Helical" evidence="6">
    <location>
        <begin position="442"/>
        <end position="467"/>
    </location>
</feature>
<keyword evidence="9" id="KW-1185">Reference proteome</keyword>
<evidence type="ECO:0000313" key="9">
    <source>
        <dbReference type="Proteomes" id="UP000030752"/>
    </source>
</evidence>
<feature type="transmembrane region" description="Helical" evidence="6">
    <location>
        <begin position="317"/>
        <end position="338"/>
    </location>
</feature>
<feature type="transmembrane region" description="Helical" evidence="6">
    <location>
        <begin position="184"/>
        <end position="204"/>
    </location>
</feature>
<comment type="subcellular location">
    <subcellularLocation>
        <location evidence="1">Membrane</location>
        <topology evidence="1">Multi-pass membrane protein</topology>
    </subcellularLocation>
</comment>
<reference evidence="8 9" key="1">
    <citation type="submission" date="2013-03" db="EMBL/GenBank/DDBJ databases">
        <title>The Genome Sequence of Phialophora europaea CBS 101466.</title>
        <authorList>
            <consortium name="The Broad Institute Genomics Platform"/>
            <person name="Cuomo C."/>
            <person name="de Hoog S."/>
            <person name="Gorbushina A."/>
            <person name="Walker B."/>
            <person name="Young S.K."/>
            <person name="Zeng Q."/>
            <person name="Gargeya S."/>
            <person name="Fitzgerald M."/>
            <person name="Haas B."/>
            <person name="Abouelleil A."/>
            <person name="Allen A.W."/>
            <person name="Alvarado L."/>
            <person name="Arachchi H.M."/>
            <person name="Berlin A.M."/>
            <person name="Chapman S.B."/>
            <person name="Gainer-Dewar J."/>
            <person name="Goldberg J."/>
            <person name="Griggs A."/>
            <person name="Gujja S."/>
            <person name="Hansen M."/>
            <person name="Howarth C."/>
            <person name="Imamovic A."/>
            <person name="Ireland A."/>
            <person name="Larimer J."/>
            <person name="McCowan C."/>
            <person name="Murphy C."/>
            <person name="Pearson M."/>
            <person name="Poon T.W."/>
            <person name="Priest M."/>
            <person name="Roberts A."/>
            <person name="Saif S."/>
            <person name="Shea T."/>
            <person name="Sisk P."/>
            <person name="Sykes S."/>
            <person name="Wortman J."/>
            <person name="Nusbaum C."/>
            <person name="Birren B."/>
        </authorList>
    </citation>
    <scope>NUCLEOTIDE SEQUENCE [LARGE SCALE GENOMIC DNA]</scope>
    <source>
        <strain evidence="8 9">CBS 101466</strain>
    </source>
</reference>
<dbReference type="Pfam" id="PF07690">
    <property type="entry name" value="MFS_1"/>
    <property type="match status" value="1"/>
</dbReference>
<evidence type="ECO:0000256" key="1">
    <source>
        <dbReference type="ARBA" id="ARBA00004141"/>
    </source>
</evidence>
<feature type="compositionally biased region" description="Polar residues" evidence="5">
    <location>
        <begin position="16"/>
        <end position="34"/>
    </location>
</feature>
<dbReference type="Gene3D" id="1.20.1250.20">
    <property type="entry name" value="MFS general substrate transporter like domains"/>
    <property type="match status" value="1"/>
</dbReference>
<evidence type="ECO:0000256" key="6">
    <source>
        <dbReference type="SAM" id="Phobius"/>
    </source>
</evidence>
<dbReference type="GO" id="GO:0005886">
    <property type="term" value="C:plasma membrane"/>
    <property type="evidence" value="ECO:0007669"/>
    <property type="project" value="TreeGrafter"/>
</dbReference>
<dbReference type="FunFam" id="1.20.1720.10:FF:000018">
    <property type="entry name" value="Putative MFS multidrug transporter"/>
    <property type="match status" value="1"/>
</dbReference>
<feature type="transmembrane region" description="Helical" evidence="6">
    <location>
        <begin position="152"/>
        <end position="172"/>
    </location>
</feature>
<feature type="transmembrane region" description="Helical" evidence="6">
    <location>
        <begin position="92"/>
        <end position="110"/>
    </location>
</feature>
<feature type="transmembrane region" description="Helical" evidence="6">
    <location>
        <begin position="122"/>
        <end position="140"/>
    </location>
</feature>
<dbReference type="RefSeq" id="XP_008720552.1">
    <property type="nucleotide sequence ID" value="XM_008722330.1"/>
</dbReference>
<dbReference type="InterPro" id="IPR011701">
    <property type="entry name" value="MFS"/>
</dbReference>
<dbReference type="PANTHER" id="PTHR23501:SF59">
    <property type="entry name" value="MAJOR FACILITATOR SUPERFAMILY (MFS) PROFILE DOMAIN-CONTAINING PROTEIN-RELATED"/>
    <property type="match status" value="1"/>
</dbReference>
<feature type="transmembrane region" description="Helical" evidence="6">
    <location>
        <begin position="53"/>
        <end position="72"/>
    </location>
</feature>
<dbReference type="eggNOG" id="KOG0254">
    <property type="taxonomic scope" value="Eukaryota"/>
</dbReference>
<dbReference type="SUPFAM" id="SSF103473">
    <property type="entry name" value="MFS general substrate transporter"/>
    <property type="match status" value="1"/>
</dbReference>
<feature type="transmembrane region" description="Helical" evidence="6">
    <location>
        <begin position="350"/>
        <end position="374"/>
    </location>
</feature>
<dbReference type="HOGENOM" id="CLU_000960_22_0_1"/>
<evidence type="ECO:0000256" key="4">
    <source>
        <dbReference type="ARBA" id="ARBA00023136"/>
    </source>
</evidence>
<dbReference type="EMBL" id="KB822724">
    <property type="protein sequence ID" value="ETN37020.1"/>
    <property type="molecule type" value="Genomic_DNA"/>
</dbReference>
<evidence type="ECO:0000256" key="5">
    <source>
        <dbReference type="SAM" id="MobiDB-lite"/>
    </source>
</evidence>
<protein>
    <recommendedName>
        <fullName evidence="7">Major facilitator superfamily (MFS) profile domain-containing protein</fullName>
    </recommendedName>
</protein>
<evidence type="ECO:0000256" key="3">
    <source>
        <dbReference type="ARBA" id="ARBA00022989"/>
    </source>
</evidence>
<evidence type="ECO:0000259" key="7">
    <source>
        <dbReference type="PROSITE" id="PS50850"/>
    </source>
</evidence>
<proteinExistence type="predicted"/>
<evidence type="ECO:0000256" key="2">
    <source>
        <dbReference type="ARBA" id="ARBA00022692"/>
    </source>
</evidence>
<feature type="transmembrane region" description="Helical" evidence="6">
    <location>
        <begin position="407"/>
        <end position="430"/>
    </location>
</feature>
<feature type="transmembrane region" description="Helical" evidence="6">
    <location>
        <begin position="210"/>
        <end position="234"/>
    </location>
</feature>
<dbReference type="FunFam" id="1.20.1250.20:FF:000786">
    <property type="entry name" value="MFS multidrug transporter, putative"/>
    <property type="match status" value="1"/>
</dbReference>
<dbReference type="GeneID" id="19975347"/>